<gene>
    <name evidence="3" type="ORF">Sya03_40320</name>
</gene>
<dbReference type="SUPFAM" id="SSF51430">
    <property type="entry name" value="NAD(P)-linked oxidoreductase"/>
    <property type="match status" value="1"/>
</dbReference>
<dbReference type="Pfam" id="PF00248">
    <property type="entry name" value="Aldo_ket_red"/>
    <property type="match status" value="1"/>
</dbReference>
<dbReference type="CDD" id="cd19079">
    <property type="entry name" value="AKR_EcYajO-like"/>
    <property type="match status" value="1"/>
</dbReference>
<dbReference type="Proteomes" id="UP000652013">
    <property type="component" value="Unassembled WGS sequence"/>
</dbReference>
<dbReference type="Gene3D" id="3.20.20.100">
    <property type="entry name" value="NADP-dependent oxidoreductase domain"/>
    <property type="match status" value="1"/>
</dbReference>
<evidence type="ECO:0000313" key="3">
    <source>
        <dbReference type="EMBL" id="GIJ04680.1"/>
    </source>
</evidence>
<dbReference type="AlphaFoldDB" id="A0A8J4DL41"/>
<organism evidence="3 4">
    <name type="scientific">Spirilliplanes yamanashiensis</name>
    <dbReference type="NCBI Taxonomy" id="42233"/>
    <lineage>
        <taxon>Bacteria</taxon>
        <taxon>Bacillati</taxon>
        <taxon>Actinomycetota</taxon>
        <taxon>Actinomycetes</taxon>
        <taxon>Micromonosporales</taxon>
        <taxon>Micromonosporaceae</taxon>
        <taxon>Spirilliplanes</taxon>
    </lineage>
</organism>
<dbReference type="FunFam" id="3.20.20.100:FF:000004">
    <property type="entry name" value="Oxidoreductase, aldo/keto reductase"/>
    <property type="match status" value="1"/>
</dbReference>
<reference evidence="3" key="1">
    <citation type="submission" date="2021-01" db="EMBL/GenBank/DDBJ databases">
        <title>Whole genome shotgun sequence of Spirilliplanes yamanashiensis NBRC 15828.</title>
        <authorList>
            <person name="Komaki H."/>
            <person name="Tamura T."/>
        </authorList>
    </citation>
    <scope>NUCLEOTIDE SEQUENCE</scope>
    <source>
        <strain evidence="3">NBRC 15828</strain>
    </source>
</reference>
<accession>A0A8J4DL41</accession>
<evidence type="ECO:0000313" key="4">
    <source>
        <dbReference type="Proteomes" id="UP000652013"/>
    </source>
</evidence>
<dbReference type="GO" id="GO:0016491">
    <property type="term" value="F:oxidoreductase activity"/>
    <property type="evidence" value="ECO:0007669"/>
    <property type="project" value="UniProtKB-KW"/>
</dbReference>
<dbReference type="GO" id="GO:0005829">
    <property type="term" value="C:cytosol"/>
    <property type="evidence" value="ECO:0007669"/>
    <property type="project" value="UniProtKB-ARBA"/>
</dbReference>
<keyword evidence="4" id="KW-1185">Reference proteome</keyword>
<keyword evidence="1" id="KW-0560">Oxidoreductase</keyword>
<dbReference type="InterPro" id="IPR036812">
    <property type="entry name" value="NAD(P)_OxRdtase_dom_sf"/>
</dbReference>
<evidence type="ECO:0000259" key="2">
    <source>
        <dbReference type="Pfam" id="PF00248"/>
    </source>
</evidence>
<dbReference type="InterPro" id="IPR023210">
    <property type="entry name" value="NADP_OxRdtase_dom"/>
</dbReference>
<dbReference type="PANTHER" id="PTHR43364:SF4">
    <property type="entry name" value="NAD(P)-LINKED OXIDOREDUCTASE SUPERFAMILY PROTEIN"/>
    <property type="match status" value="1"/>
</dbReference>
<evidence type="ECO:0000256" key="1">
    <source>
        <dbReference type="ARBA" id="ARBA00023002"/>
    </source>
</evidence>
<dbReference type="PANTHER" id="PTHR43364">
    <property type="entry name" value="NADH-SPECIFIC METHYLGLYOXAL REDUCTASE-RELATED"/>
    <property type="match status" value="1"/>
</dbReference>
<dbReference type="EMBL" id="BOOY01000029">
    <property type="protein sequence ID" value="GIJ04680.1"/>
    <property type="molecule type" value="Genomic_DNA"/>
</dbReference>
<feature type="domain" description="NADP-dependent oxidoreductase" evidence="2">
    <location>
        <begin position="18"/>
        <end position="314"/>
    </location>
</feature>
<proteinExistence type="predicted"/>
<comment type="caution">
    <text evidence="3">The sequence shown here is derived from an EMBL/GenBank/DDBJ whole genome shotgun (WGS) entry which is preliminary data.</text>
</comment>
<sequence length="325" mass="35776">MTVMEYVRLGATGLKVSRICLGMMTYGSPAWRPWALDEAAAEPIVRQAVERGITFFDTADVYSQGASEKITGRLLAKLFGRRDYYVLATKVHGAMGGGPNDRGLSRKHILSGIDDSLRRLGTDHVDLYQIHRWDPETPIEETMEALHDVVRAGKARYIGASSMWTWQFAKAQHVAERHGWTRFVSMQPHYNLAYREEEREMLPYCLDSGVGVIPWSPLARGLLAGSRAAGTTRSRTDDFAKQLYGDDDLAVAEVVRKVAGDRGVPAAQVALAWLLHQDAVTAPIIGASKTGHIDDAVAAVDLRLSDDELAALAEPYRPHPVTGHS</sequence>
<protein>
    <submittedName>
        <fullName evidence="3">Aldo/keto reductase</fullName>
    </submittedName>
</protein>
<name>A0A8J4DL41_9ACTN</name>
<dbReference type="InterPro" id="IPR050523">
    <property type="entry name" value="AKR_Detox_Biosynth"/>
</dbReference>